<evidence type="ECO:0000313" key="1">
    <source>
        <dbReference type="EMBL" id="KAK8859985.1"/>
    </source>
</evidence>
<gene>
    <name evidence="1" type="ORF">PGQ11_010719</name>
</gene>
<dbReference type="Proteomes" id="UP001390339">
    <property type="component" value="Unassembled WGS sequence"/>
</dbReference>
<proteinExistence type="predicted"/>
<keyword evidence="2" id="KW-1185">Reference proteome</keyword>
<organism evidence="1 2">
    <name type="scientific">Apiospora arundinis</name>
    <dbReference type="NCBI Taxonomy" id="335852"/>
    <lineage>
        <taxon>Eukaryota</taxon>
        <taxon>Fungi</taxon>
        <taxon>Dikarya</taxon>
        <taxon>Ascomycota</taxon>
        <taxon>Pezizomycotina</taxon>
        <taxon>Sordariomycetes</taxon>
        <taxon>Xylariomycetidae</taxon>
        <taxon>Amphisphaeriales</taxon>
        <taxon>Apiosporaceae</taxon>
        <taxon>Apiospora</taxon>
    </lineage>
</organism>
<comment type="caution">
    <text evidence="1">The sequence shown here is derived from an EMBL/GenBank/DDBJ whole genome shotgun (WGS) entry which is preliminary data.</text>
</comment>
<name>A0ABR2IBH6_9PEZI</name>
<evidence type="ECO:0000313" key="2">
    <source>
        <dbReference type="Proteomes" id="UP001390339"/>
    </source>
</evidence>
<protein>
    <submittedName>
        <fullName evidence="1">Uncharacterized protein</fullName>
    </submittedName>
</protein>
<dbReference type="EMBL" id="JAPCWZ010000006">
    <property type="protein sequence ID" value="KAK8859985.1"/>
    <property type="molecule type" value="Genomic_DNA"/>
</dbReference>
<reference evidence="1 2" key="1">
    <citation type="journal article" date="2024" name="IMA Fungus">
        <title>Apiospora arundinis, a panoply of carbohydrate-active enzymes and secondary metabolites.</title>
        <authorList>
            <person name="Sorensen T."/>
            <person name="Petersen C."/>
            <person name="Muurmann A.T."/>
            <person name="Christiansen J.V."/>
            <person name="Brundto M.L."/>
            <person name="Overgaard C.K."/>
            <person name="Boysen A.T."/>
            <person name="Wollenberg R.D."/>
            <person name="Larsen T.O."/>
            <person name="Sorensen J.L."/>
            <person name="Nielsen K.L."/>
            <person name="Sondergaard T.E."/>
        </authorList>
    </citation>
    <scope>NUCLEOTIDE SEQUENCE [LARGE SCALE GENOMIC DNA]</scope>
    <source>
        <strain evidence="1 2">AAU 773</strain>
    </source>
</reference>
<accession>A0ABR2IBH6</accession>
<sequence>MLAWQIALDDEGNFAARNQLLETLRSPDVRTQRLAESEAMEERIATVYRQKGDIETEHEALQAMVIDTNEKYAAKVQELGMEDCRDDITADLQLSVAERYKSGP</sequence>